<dbReference type="Proteomes" id="UP000204242">
    <property type="component" value="Genome"/>
</dbReference>
<sequence length="86" mass="9648">MVNVFHNMSTYCVCTVYSSDRTKHPMDTVLPTYNVRALDVLICQCLAQVRLAKQLIMPLSQYDKLHAVSEVSTPSGTSANRLNRTT</sequence>
<protein>
    <submittedName>
        <fullName evidence="1">B8.1</fullName>
    </submittedName>
</protein>
<reference evidence="1 2" key="1">
    <citation type="journal article" date="2007" name="Virology">
        <title>Shared and species-specific features among ichnovirus genomes.</title>
        <authorList>
            <person name="Tanaka K."/>
            <person name="Lapointe R."/>
            <person name="Barney W.E."/>
            <person name="Makkay A.M."/>
            <person name="Stoltz D."/>
            <person name="Cusson M."/>
            <person name="Webb B.A."/>
        </authorList>
    </citation>
    <scope>NUCLEOTIDE SEQUENCE [LARGE SCALE GENOMIC DNA]</scope>
</reference>
<evidence type="ECO:0000313" key="2">
    <source>
        <dbReference type="Proteomes" id="UP000204242"/>
    </source>
</evidence>
<dbReference type="EMBL" id="AY597814">
    <property type="protein sequence ID" value="AAT09008.1"/>
    <property type="molecule type" value="Genomic_DNA"/>
</dbReference>
<accession>Q6PL41</accession>
<evidence type="ECO:0000313" key="1">
    <source>
        <dbReference type="EMBL" id="AAT09008.1"/>
    </source>
</evidence>
<name>Q6PL41_9VIRU</name>
<organism evidence="1 2">
    <name type="scientific">Ichnoviriform fugitivi</name>
    <dbReference type="NCBI Taxonomy" id="265522"/>
    <lineage>
        <taxon>Viruses</taxon>
        <taxon>Viruses incertae sedis</taxon>
        <taxon>Polydnaviriformidae</taxon>
        <taxon>Ichnoviriform</taxon>
    </lineage>
</organism>
<dbReference type="GeneID" id="5130495"/>
<proteinExistence type="predicted"/>
<dbReference type="RefSeq" id="YP_001031236.1">
    <property type="nucleotide sequence ID" value="NC_008955.1"/>
</dbReference>
<dbReference type="KEGG" id="vg:5130495"/>